<protein>
    <submittedName>
        <fullName evidence="2">Uncharacterized protein</fullName>
    </submittedName>
</protein>
<dbReference type="InterPro" id="IPR013785">
    <property type="entry name" value="Aldolase_TIM"/>
</dbReference>
<dbReference type="PANTHER" id="PTHR43273">
    <property type="entry name" value="ANAEROBIC SULFATASE-MATURATING ENZYME HOMOLOG ASLB-RELATED"/>
    <property type="match status" value="1"/>
</dbReference>
<comment type="caution">
    <text evidence="2">The sequence shown here is derived from an EMBL/GenBank/DDBJ whole genome shotgun (WGS) entry which is preliminary data.</text>
</comment>
<dbReference type="EMBL" id="MAEI02000002">
    <property type="protein sequence ID" value="MEO1783379.1"/>
    <property type="molecule type" value="Genomic_DNA"/>
</dbReference>
<evidence type="ECO:0000256" key="1">
    <source>
        <dbReference type="ARBA" id="ARBA00001966"/>
    </source>
</evidence>
<evidence type="ECO:0000313" key="2">
    <source>
        <dbReference type="EMBL" id="MEO1783379.1"/>
    </source>
</evidence>
<gene>
    <name evidence="2" type="ORF">BAU18_002999</name>
</gene>
<proteinExistence type="predicted"/>
<dbReference type="Gene3D" id="3.20.20.70">
    <property type="entry name" value="Aldolase class I"/>
    <property type="match status" value="1"/>
</dbReference>
<dbReference type="SUPFAM" id="SSF102114">
    <property type="entry name" value="Radical SAM enzymes"/>
    <property type="match status" value="1"/>
</dbReference>
<dbReference type="PANTHER" id="PTHR43273:SF3">
    <property type="entry name" value="ANAEROBIC SULFATASE-MATURATING ENZYME HOMOLOG ASLB-RELATED"/>
    <property type="match status" value="1"/>
</dbReference>
<evidence type="ECO:0000313" key="3">
    <source>
        <dbReference type="Proteomes" id="UP001429357"/>
    </source>
</evidence>
<keyword evidence="3" id="KW-1185">Reference proteome</keyword>
<accession>A0ABV0F820</accession>
<sequence length="264" mass="30548">MTTNAYLLSATLFQKLASFKIQSYQITIDGDRKRHNQQRKMKNGRGTYDRIIHNLYDIQNLSIDYEIMLRFNLSSDNLFSVKDFLKSDGMRFKSDSRFSLFFKSIGSWGLGDRLQDNLISAGVDAEIELSSEAIKQGFAVENVSTYLSYYSVCYGRKPNTYSIDVNGNILKCTTKMLYDERNIIGGLENSLDNNKRSYWEDDYTYSSTCMECSYFPACRGGACPIDINIDMIKLCLEKKQTIRKYLDLFFYVDDYDIEIFDDGD</sequence>
<comment type="cofactor">
    <cofactor evidence="1">
        <name>[4Fe-4S] cluster</name>
        <dbReference type="ChEBI" id="CHEBI:49883"/>
    </cofactor>
</comment>
<name>A0ABV0F820_9ENTE</name>
<organism evidence="2 3">
    <name type="scientific">Enterococcus diestrammenae</name>
    <dbReference type="NCBI Taxonomy" id="1155073"/>
    <lineage>
        <taxon>Bacteria</taxon>
        <taxon>Bacillati</taxon>
        <taxon>Bacillota</taxon>
        <taxon>Bacilli</taxon>
        <taxon>Lactobacillales</taxon>
        <taxon>Enterococcaceae</taxon>
        <taxon>Enterococcus</taxon>
    </lineage>
</organism>
<reference evidence="2" key="2">
    <citation type="submission" date="2024-02" db="EMBL/GenBank/DDBJ databases">
        <title>The Genome Sequence of Enterococcus diestrammenae JM9A.</title>
        <authorList>
            <person name="Earl A."/>
            <person name="Manson A."/>
            <person name="Gilmore M."/>
            <person name="Sanders J."/>
            <person name="Shea T."/>
            <person name="Howe W."/>
            <person name="Livny J."/>
            <person name="Cuomo C."/>
            <person name="Neafsey D."/>
            <person name="Birren B."/>
        </authorList>
    </citation>
    <scope>NUCLEOTIDE SEQUENCE</scope>
    <source>
        <strain evidence="2">JM9A</strain>
    </source>
</reference>
<reference evidence="2" key="1">
    <citation type="submission" date="2016-06" db="EMBL/GenBank/DDBJ databases">
        <authorList>
            <person name="Van Tyne D."/>
        </authorList>
    </citation>
    <scope>NUCLEOTIDE SEQUENCE</scope>
    <source>
        <strain evidence="2">JM9A</strain>
    </source>
</reference>
<dbReference type="InterPro" id="IPR023885">
    <property type="entry name" value="4Fe4S-binding_SPASM_dom"/>
</dbReference>
<dbReference type="Proteomes" id="UP001429357">
    <property type="component" value="Unassembled WGS sequence"/>
</dbReference>
<dbReference type="InterPro" id="IPR023867">
    <property type="entry name" value="Sulphatase_maturase_rSAM"/>
</dbReference>
<dbReference type="NCBIfam" id="TIGR04085">
    <property type="entry name" value="rSAM_more_4Fe4S"/>
    <property type="match status" value="1"/>
</dbReference>
<dbReference type="InterPro" id="IPR058240">
    <property type="entry name" value="rSAM_sf"/>
</dbReference>